<feature type="binding site" evidence="8">
    <location>
        <position position="227"/>
    </location>
    <ligand>
        <name>substrate</name>
    </ligand>
</feature>
<keyword evidence="13" id="KW-1185">Reference proteome</keyword>
<dbReference type="GO" id="GO:0071555">
    <property type="term" value="P:cell wall organization"/>
    <property type="evidence" value="ECO:0007669"/>
    <property type="project" value="UniProtKB-KW"/>
</dbReference>
<evidence type="ECO:0000256" key="2">
    <source>
        <dbReference type="ARBA" id="ARBA00022729"/>
    </source>
</evidence>
<keyword evidence="4" id="KW-0133">Cell shape</keyword>
<gene>
    <name evidence="12" type="ORF">KB13_998</name>
</gene>
<evidence type="ECO:0000256" key="6">
    <source>
        <dbReference type="ARBA" id="ARBA00023316"/>
    </source>
</evidence>
<dbReference type="AlphaFoldDB" id="B6BVC7"/>
<dbReference type="NCBIfam" id="NF008668">
    <property type="entry name" value="PRK11669.1"/>
    <property type="match status" value="1"/>
</dbReference>
<evidence type="ECO:0000256" key="5">
    <source>
        <dbReference type="ARBA" id="ARBA00022984"/>
    </source>
</evidence>
<feature type="active site" description="Acyl-ester intermediate" evidence="7">
    <location>
        <position position="63"/>
    </location>
</feature>
<dbReference type="GO" id="GO:0008360">
    <property type="term" value="P:regulation of cell shape"/>
    <property type="evidence" value="ECO:0007669"/>
    <property type="project" value="UniProtKB-KW"/>
</dbReference>
<dbReference type="InterPro" id="IPR001967">
    <property type="entry name" value="Peptidase_S11_N"/>
</dbReference>
<dbReference type="eggNOG" id="COG1686">
    <property type="taxonomic scope" value="Bacteria"/>
</dbReference>
<dbReference type="EMBL" id="DS995299">
    <property type="protein sequence ID" value="EDZ64866.1"/>
    <property type="molecule type" value="Genomic_DNA"/>
</dbReference>
<feature type="active site" evidence="7">
    <location>
        <position position="120"/>
    </location>
</feature>
<evidence type="ECO:0000256" key="1">
    <source>
        <dbReference type="ARBA" id="ARBA00007164"/>
    </source>
</evidence>
<evidence type="ECO:0000256" key="10">
    <source>
        <dbReference type="SAM" id="SignalP"/>
    </source>
</evidence>
<keyword evidence="5" id="KW-0573">Peptidoglycan synthesis</keyword>
<evidence type="ECO:0000256" key="4">
    <source>
        <dbReference type="ARBA" id="ARBA00022960"/>
    </source>
</evidence>
<keyword evidence="3" id="KW-0378">Hydrolase</keyword>
<evidence type="ECO:0000256" key="3">
    <source>
        <dbReference type="ARBA" id="ARBA00022801"/>
    </source>
</evidence>
<dbReference type="PANTHER" id="PTHR21581">
    <property type="entry name" value="D-ALANYL-D-ALANINE CARBOXYPEPTIDASE"/>
    <property type="match status" value="1"/>
</dbReference>
<keyword evidence="6" id="KW-0961">Cell wall biogenesis/degradation</keyword>
<protein>
    <submittedName>
        <fullName evidence="12">Penicillin-binding protein 7</fullName>
    </submittedName>
</protein>
<dbReference type="Gene3D" id="3.40.710.10">
    <property type="entry name" value="DD-peptidase/beta-lactamase superfamily"/>
    <property type="match status" value="1"/>
</dbReference>
<accession>B6BVC7</accession>
<dbReference type="GO" id="GO:0009252">
    <property type="term" value="P:peptidoglycan biosynthetic process"/>
    <property type="evidence" value="ECO:0007669"/>
    <property type="project" value="UniProtKB-KW"/>
</dbReference>
<dbReference type="Pfam" id="PF00768">
    <property type="entry name" value="Peptidase_S11"/>
    <property type="match status" value="1"/>
</dbReference>
<dbReference type="MEROPS" id="S11.007"/>
<dbReference type="STRING" id="314607.KB13_998"/>
<feature type="chain" id="PRO_5002843308" evidence="10">
    <location>
        <begin position="21"/>
        <end position="285"/>
    </location>
</feature>
<evidence type="ECO:0000313" key="13">
    <source>
        <dbReference type="Proteomes" id="UP000004188"/>
    </source>
</evidence>
<dbReference type="Proteomes" id="UP000004188">
    <property type="component" value="Unassembled WGS sequence"/>
</dbReference>
<feature type="active site" description="Proton acceptor" evidence="7">
    <location>
        <position position="66"/>
    </location>
</feature>
<evidence type="ECO:0000256" key="9">
    <source>
        <dbReference type="RuleBase" id="RU004016"/>
    </source>
</evidence>
<dbReference type="HOGENOM" id="CLU_027070_0_3_4"/>
<dbReference type="GO" id="GO:0006508">
    <property type="term" value="P:proteolysis"/>
    <property type="evidence" value="ECO:0007669"/>
    <property type="project" value="InterPro"/>
</dbReference>
<sequence length="285" mass="32292">MFKRLVATLFILLINNFAFAEYFDYSKYYNQLTIKSPKAIIYDADSGDIIFQKKANEKSAIASLTKLMTAMVLIDSNLDLNEKVKITKKDQDRIKGTKSRLWLGSELTRKELLSIALIASDNRAASALSNSYPGGKKAFVQAMNVKAKQLGMDDTSFADPTGLDKNNISTAIDLVKMTQAAQQYPIIRELSTSSYYEAYIKNKKIRLNYNNTNLLVRQGLWDIDISKTGYIREAGKCLIMQTKVMDKPIIMVFLKSYGKYTRTADAKRVKKWLENVHMQANLASK</sequence>
<proteinExistence type="inferred from homology"/>
<evidence type="ECO:0000256" key="8">
    <source>
        <dbReference type="PIRSR" id="PIRSR618044-2"/>
    </source>
</evidence>
<reference evidence="13" key="1">
    <citation type="journal article" date="2012" name="Stand. Genomic Sci.">
        <title>Genome sequence of strain HIMB624, a cultured representative from the OM43 clade of marine Betaproteobacteria.</title>
        <authorList>
            <person name="Huggett M.J."/>
            <person name="Hayakawa D.H."/>
            <person name="Rappe M.S."/>
        </authorList>
    </citation>
    <scope>NUCLEOTIDE SEQUENCE [LARGE SCALE GENOMIC DNA]</scope>
    <source>
        <strain evidence="13">KB13</strain>
    </source>
</reference>
<feature type="signal peptide" evidence="10">
    <location>
        <begin position="1"/>
        <end position="20"/>
    </location>
</feature>
<dbReference type="SUPFAM" id="SSF56601">
    <property type="entry name" value="beta-lactamase/transpeptidase-like"/>
    <property type="match status" value="1"/>
</dbReference>
<evidence type="ECO:0000313" key="12">
    <source>
        <dbReference type="EMBL" id="EDZ64866.1"/>
    </source>
</evidence>
<evidence type="ECO:0000256" key="7">
    <source>
        <dbReference type="PIRSR" id="PIRSR618044-1"/>
    </source>
</evidence>
<evidence type="ECO:0000259" key="11">
    <source>
        <dbReference type="Pfam" id="PF00768"/>
    </source>
</evidence>
<organism evidence="12 13">
    <name type="scientific">beta proteobacterium KB13</name>
    <dbReference type="NCBI Taxonomy" id="314607"/>
    <lineage>
        <taxon>Bacteria</taxon>
        <taxon>Pseudomonadati</taxon>
        <taxon>Pseudomonadota</taxon>
        <taxon>Betaproteobacteria</taxon>
        <taxon>Nitrosomonadales</taxon>
        <taxon>OM43 clade</taxon>
    </lineage>
</organism>
<dbReference type="InterPro" id="IPR012338">
    <property type="entry name" value="Beta-lactam/transpept-like"/>
</dbReference>
<comment type="similarity">
    <text evidence="1 9">Belongs to the peptidase S11 family.</text>
</comment>
<feature type="domain" description="Peptidase S11 D-alanyl-D-alanine carboxypeptidase A N-terminal" evidence="11">
    <location>
        <begin position="30"/>
        <end position="254"/>
    </location>
</feature>
<dbReference type="GO" id="GO:0009002">
    <property type="term" value="F:serine-type D-Ala-D-Ala carboxypeptidase activity"/>
    <property type="evidence" value="ECO:0007669"/>
    <property type="project" value="InterPro"/>
</dbReference>
<keyword evidence="2 10" id="KW-0732">Signal</keyword>
<dbReference type="PANTHER" id="PTHR21581:SF26">
    <property type="entry name" value="D-ALANYL-D-ALANINE ENDOPEPTIDASE"/>
    <property type="match status" value="1"/>
</dbReference>
<dbReference type="InterPro" id="IPR018044">
    <property type="entry name" value="Peptidase_S11"/>
</dbReference>
<dbReference type="PRINTS" id="PR00725">
    <property type="entry name" value="DADACBPTASE1"/>
</dbReference>
<name>B6BVC7_9PROT</name>